<evidence type="ECO:0000313" key="1">
    <source>
        <dbReference type="EMBL" id="DAD81564.1"/>
    </source>
</evidence>
<protein>
    <submittedName>
        <fullName evidence="1">Uncharacterized protein</fullName>
    </submittedName>
</protein>
<name>A0A8S5MH87_9CAUD</name>
<sequence length="100" mass="11816">MCNGNDYHEFEQLPSQRQRDLLDWIDRNLRPIATFNARHTSYGLKHLVTFESDKDSYFTNGEFKGAMLQAGYKVRNKKTQNWVFNVSEQSPVFKVKKAQR</sequence>
<proteinExistence type="predicted"/>
<accession>A0A8S5MH87</accession>
<reference evidence="1" key="1">
    <citation type="journal article" date="2021" name="Proc. Natl. Acad. Sci. U.S.A.">
        <title>A Catalog of Tens of Thousands of Viruses from Human Metagenomes Reveals Hidden Associations with Chronic Diseases.</title>
        <authorList>
            <person name="Tisza M.J."/>
            <person name="Buck C.B."/>
        </authorList>
    </citation>
    <scope>NUCLEOTIDE SEQUENCE</scope>
    <source>
        <strain evidence="1">Ct7es18</strain>
    </source>
</reference>
<organism evidence="1">
    <name type="scientific">Siphoviridae sp. ct7es18</name>
    <dbReference type="NCBI Taxonomy" id="2826166"/>
    <lineage>
        <taxon>Viruses</taxon>
        <taxon>Duplodnaviria</taxon>
        <taxon>Heunggongvirae</taxon>
        <taxon>Uroviricota</taxon>
        <taxon>Caudoviricetes</taxon>
    </lineage>
</organism>
<dbReference type="EMBL" id="BK014903">
    <property type="protein sequence ID" value="DAD81564.1"/>
    <property type="molecule type" value="Genomic_DNA"/>
</dbReference>